<accession>A0A4Q0T6N4</accession>
<protein>
    <submittedName>
        <fullName evidence="2">Cytochrome P-450:NADPH-P-450 reductase</fullName>
    </submittedName>
</protein>
<dbReference type="Proteomes" id="UP000289437">
    <property type="component" value="Unassembled WGS sequence"/>
</dbReference>
<dbReference type="RefSeq" id="WP_241654429.1">
    <property type="nucleotide sequence ID" value="NZ_RDSM01000001.1"/>
</dbReference>
<evidence type="ECO:0000313" key="3">
    <source>
        <dbReference type="Proteomes" id="UP000289437"/>
    </source>
</evidence>
<organism evidence="2 3">
    <name type="scientific">Granulicella sibirica</name>
    <dbReference type="NCBI Taxonomy" id="2479048"/>
    <lineage>
        <taxon>Bacteria</taxon>
        <taxon>Pseudomonadati</taxon>
        <taxon>Acidobacteriota</taxon>
        <taxon>Terriglobia</taxon>
        <taxon>Terriglobales</taxon>
        <taxon>Acidobacteriaceae</taxon>
        <taxon>Granulicella</taxon>
    </lineage>
</organism>
<reference evidence="3" key="2">
    <citation type="submission" date="2019-02" db="EMBL/GenBank/DDBJ databases">
        <title>Granulicella sibirica sp. nov., a psychrotolerant acidobacterium isolated from an organic soil layer in forested tundra, West Siberia.</title>
        <authorList>
            <person name="Oshkin I.Y."/>
            <person name="Kulichevskaya I.S."/>
            <person name="Rijpstra W.I.C."/>
            <person name="Sinninghe Damste J.S."/>
            <person name="Rakitin A.L."/>
            <person name="Ravin N.V."/>
            <person name="Dedysh S.N."/>
        </authorList>
    </citation>
    <scope>NUCLEOTIDE SEQUENCE [LARGE SCALE GENOMIC DNA]</scope>
    <source>
        <strain evidence="3">AF10</strain>
    </source>
</reference>
<proteinExistence type="predicted"/>
<evidence type="ECO:0000259" key="1">
    <source>
        <dbReference type="Pfam" id="PF14534"/>
    </source>
</evidence>
<dbReference type="InterPro" id="IPR032710">
    <property type="entry name" value="NTF2-like_dom_sf"/>
</dbReference>
<evidence type="ECO:0000313" key="2">
    <source>
        <dbReference type="EMBL" id="RXH58662.1"/>
    </source>
</evidence>
<reference evidence="2 3" key="1">
    <citation type="submission" date="2018-11" db="EMBL/GenBank/DDBJ databases">
        <authorList>
            <person name="Mardanov A.V."/>
            <person name="Ravin N.V."/>
            <person name="Dedysh S.N."/>
        </authorList>
    </citation>
    <scope>NUCLEOTIDE SEQUENCE [LARGE SCALE GENOMIC DNA]</scope>
    <source>
        <strain evidence="2 3">AF10</strain>
    </source>
</reference>
<gene>
    <name evidence="2" type="ORF">GRAN_1972</name>
</gene>
<feature type="domain" description="DUF4440" evidence="1">
    <location>
        <begin position="9"/>
        <end position="116"/>
    </location>
</feature>
<name>A0A4Q0T6N4_9BACT</name>
<sequence>MKKDAKRQIEDMETQWRDAQLTGNVSEMERLLSEDYFGISMTGQVNTKEQQLDRIRKRTLVLSKIELSDVKVKLIGTTAVVTSRAEVEGTSDGTPMRGSFRYTRVYQRTPAGLWKITNFEATRLARPNQPEGETSAQK</sequence>
<dbReference type="InterPro" id="IPR027843">
    <property type="entry name" value="DUF4440"/>
</dbReference>
<comment type="caution">
    <text evidence="2">The sequence shown here is derived from an EMBL/GenBank/DDBJ whole genome shotgun (WGS) entry which is preliminary data.</text>
</comment>
<dbReference type="EMBL" id="RDSM01000001">
    <property type="protein sequence ID" value="RXH58662.1"/>
    <property type="molecule type" value="Genomic_DNA"/>
</dbReference>
<dbReference type="SUPFAM" id="SSF54427">
    <property type="entry name" value="NTF2-like"/>
    <property type="match status" value="1"/>
</dbReference>
<dbReference type="Gene3D" id="3.10.450.50">
    <property type="match status" value="1"/>
</dbReference>
<dbReference type="AlphaFoldDB" id="A0A4Q0T6N4"/>
<keyword evidence="3" id="KW-1185">Reference proteome</keyword>
<dbReference type="Pfam" id="PF14534">
    <property type="entry name" value="DUF4440"/>
    <property type="match status" value="1"/>
</dbReference>